<dbReference type="RefSeq" id="WP_025065572.1">
    <property type="nucleotide sequence ID" value="NZ_CAUPOR010000001.1"/>
</dbReference>
<dbReference type="eggNOG" id="COG3467">
    <property type="taxonomic scope" value="Bacteria"/>
</dbReference>
<accession>A0A0S2KN57</accession>
<dbReference type="PANTHER" id="PTHR34071:SF2">
    <property type="entry name" value="FLAVIN-NUCLEOTIDE-BINDING PROTEIN"/>
    <property type="match status" value="1"/>
</dbReference>
<protein>
    <submittedName>
        <fullName evidence="1">5-nitroimidazole antibiotic resistance protein</fullName>
    </submittedName>
</protein>
<dbReference type="InterPro" id="IPR012349">
    <property type="entry name" value="Split_barrel_FMN-bd"/>
</dbReference>
<organism evidence="1 2">
    <name type="scientific">Hoylesella enoeca</name>
    <dbReference type="NCBI Taxonomy" id="76123"/>
    <lineage>
        <taxon>Bacteria</taxon>
        <taxon>Pseudomonadati</taxon>
        <taxon>Bacteroidota</taxon>
        <taxon>Bacteroidia</taxon>
        <taxon>Bacteroidales</taxon>
        <taxon>Prevotellaceae</taxon>
        <taxon>Hoylesella</taxon>
    </lineage>
</organism>
<name>A0A0S2KN57_9BACT</name>
<gene>
    <name evidence="1" type="ORF">AS203_11130</name>
</gene>
<proteinExistence type="predicted"/>
<keyword evidence="2" id="KW-1185">Reference proteome</keyword>
<dbReference type="EMBL" id="CP013195">
    <property type="protein sequence ID" value="ALO49566.1"/>
    <property type="molecule type" value="Genomic_DNA"/>
</dbReference>
<dbReference type="PANTHER" id="PTHR34071">
    <property type="entry name" value="5-NITROIMIDAZOLE ANTIBIOTICS RESISTANCE PROTEIN, NIMA-FAMILY-RELATED PROTEIN-RELATED"/>
    <property type="match status" value="1"/>
</dbReference>
<evidence type="ECO:0000313" key="2">
    <source>
        <dbReference type="Proteomes" id="UP000056252"/>
    </source>
</evidence>
<dbReference type="Proteomes" id="UP000056252">
    <property type="component" value="Chromosome"/>
</dbReference>
<dbReference type="SUPFAM" id="SSF50475">
    <property type="entry name" value="FMN-binding split barrel"/>
    <property type="match status" value="1"/>
</dbReference>
<sequence length="164" mass="18987">MKYVNDTVRRRDRLMDETRALELLRDSEYGVLSMIDENGMPYGIPVNHVWDGKDSIYIHCAPEGFKLRAIAKHAEVSFVIVGRVHLLPNKFTTEYESVLFRGRAYVGLSDEEKMRALHLLIDKLSPDDKELGDKYAHKSFHRVEIIRVDFTEFSGKRKYVPAAD</sequence>
<dbReference type="AlphaFoldDB" id="A0A0S2KN57"/>
<dbReference type="Gene3D" id="2.30.110.10">
    <property type="entry name" value="Electron Transport, Fmn-binding Protein, Chain A"/>
    <property type="match status" value="1"/>
</dbReference>
<reference evidence="2" key="1">
    <citation type="submission" date="2015-11" db="EMBL/GenBank/DDBJ databases">
        <authorList>
            <person name="Holder M.E."/>
            <person name="Ajami N.J."/>
            <person name="Petrosino J.F."/>
        </authorList>
    </citation>
    <scope>NUCLEOTIDE SEQUENCE [LARGE SCALE GENOMIC DNA]</scope>
    <source>
        <strain evidence="2">F0113</strain>
    </source>
</reference>
<dbReference type="Pfam" id="PF12900">
    <property type="entry name" value="Pyridox_ox_2"/>
    <property type="match status" value="1"/>
</dbReference>
<dbReference type="OrthoDB" id="9794935at2"/>
<evidence type="ECO:0000313" key="1">
    <source>
        <dbReference type="EMBL" id="ALO49566.1"/>
    </source>
</evidence>
<dbReference type="InterPro" id="IPR024747">
    <property type="entry name" value="Pyridox_Oxase-rel"/>
</dbReference>
<dbReference type="KEGG" id="peo:AS203_11130"/>